<reference evidence="7" key="1">
    <citation type="submission" date="2021-01" db="EMBL/GenBank/DDBJ databases">
        <title>Genome seq and assembly of Tabrizicola sp. KVB23.</title>
        <authorList>
            <person name="Chhetri G."/>
        </authorList>
    </citation>
    <scope>NUCLEOTIDE SEQUENCE</scope>
    <source>
        <strain evidence="7">KVB23</strain>
    </source>
</reference>
<evidence type="ECO:0000313" key="8">
    <source>
        <dbReference type="Proteomes" id="UP000619033"/>
    </source>
</evidence>
<evidence type="ECO:0000313" key="7">
    <source>
        <dbReference type="EMBL" id="MBL4926627.1"/>
    </source>
</evidence>
<dbReference type="GO" id="GO:0016491">
    <property type="term" value="F:oxidoreductase activity"/>
    <property type="evidence" value="ECO:0007669"/>
    <property type="project" value="InterPro"/>
</dbReference>
<feature type="transmembrane region" description="Helical" evidence="5">
    <location>
        <begin position="141"/>
        <end position="161"/>
    </location>
</feature>
<dbReference type="GO" id="GO:0012505">
    <property type="term" value="C:endomembrane system"/>
    <property type="evidence" value="ECO:0007669"/>
    <property type="project" value="UniProtKB-SubCell"/>
</dbReference>
<dbReference type="Gene3D" id="1.20.120.1630">
    <property type="match status" value="1"/>
</dbReference>
<evidence type="ECO:0000256" key="2">
    <source>
        <dbReference type="ARBA" id="ARBA00022692"/>
    </source>
</evidence>
<keyword evidence="4 5" id="KW-0472">Membrane</keyword>
<dbReference type="Pfam" id="PF04116">
    <property type="entry name" value="FA_hydroxylase"/>
    <property type="match status" value="1"/>
</dbReference>
<feature type="domain" description="Fatty acid hydroxylase" evidence="6">
    <location>
        <begin position="85"/>
        <end position="217"/>
    </location>
</feature>
<dbReference type="GO" id="GO:0008610">
    <property type="term" value="P:lipid biosynthetic process"/>
    <property type="evidence" value="ECO:0007669"/>
    <property type="project" value="InterPro"/>
</dbReference>
<dbReference type="PANTHER" id="PTHR11863">
    <property type="entry name" value="STEROL DESATURASE"/>
    <property type="match status" value="1"/>
</dbReference>
<feature type="transmembrane region" description="Helical" evidence="5">
    <location>
        <begin position="369"/>
        <end position="389"/>
    </location>
</feature>
<dbReference type="Pfam" id="PF04191">
    <property type="entry name" value="PEMT"/>
    <property type="match status" value="1"/>
</dbReference>
<feature type="transmembrane region" description="Helical" evidence="5">
    <location>
        <begin position="304"/>
        <end position="327"/>
    </location>
</feature>
<evidence type="ECO:0000259" key="6">
    <source>
        <dbReference type="Pfam" id="PF04116"/>
    </source>
</evidence>
<feature type="transmembrane region" description="Helical" evidence="5">
    <location>
        <begin position="433"/>
        <end position="450"/>
    </location>
</feature>
<dbReference type="InterPro" id="IPR006694">
    <property type="entry name" value="Fatty_acid_hydroxylase"/>
</dbReference>
<dbReference type="InterPro" id="IPR007318">
    <property type="entry name" value="Phopholipid_MeTrfase"/>
</dbReference>
<feature type="transmembrane region" description="Helical" evidence="5">
    <location>
        <begin position="77"/>
        <end position="97"/>
    </location>
</feature>
<dbReference type="PROSITE" id="PS50244">
    <property type="entry name" value="S5A_REDUCTASE"/>
    <property type="match status" value="1"/>
</dbReference>
<keyword evidence="8" id="KW-1185">Reference proteome</keyword>
<accession>A0A8J7SSB8</accession>
<evidence type="ECO:0000256" key="1">
    <source>
        <dbReference type="ARBA" id="ARBA00004127"/>
    </source>
</evidence>
<dbReference type="RefSeq" id="WP_202657365.1">
    <property type="nucleotide sequence ID" value="NZ_JAESVP010000001.1"/>
</dbReference>
<gene>
    <name evidence="7" type="ORF">JI744_00785</name>
</gene>
<dbReference type="EMBL" id="JAESVP010000001">
    <property type="protein sequence ID" value="MBL4926627.1"/>
    <property type="molecule type" value="Genomic_DNA"/>
</dbReference>
<name>A0A8J7SSB8_9RHOB</name>
<dbReference type="AlphaFoldDB" id="A0A8J7SSB8"/>
<feature type="transmembrane region" description="Helical" evidence="5">
    <location>
        <begin position="339"/>
        <end position="357"/>
    </location>
</feature>
<dbReference type="InterPro" id="IPR050307">
    <property type="entry name" value="Sterol_Desaturase_Related"/>
</dbReference>
<dbReference type="Proteomes" id="UP000619033">
    <property type="component" value="Unassembled WGS sequence"/>
</dbReference>
<organism evidence="7 8">
    <name type="scientific">Fuscibacter oryzae</name>
    <dbReference type="NCBI Taxonomy" id="2803939"/>
    <lineage>
        <taxon>Bacteria</taxon>
        <taxon>Pseudomonadati</taxon>
        <taxon>Pseudomonadota</taxon>
        <taxon>Alphaproteobacteria</taxon>
        <taxon>Rhodobacterales</taxon>
        <taxon>Paracoccaceae</taxon>
        <taxon>Fuscibacter</taxon>
    </lineage>
</organism>
<protein>
    <submittedName>
        <fullName evidence="7">Sterol desaturase family protein</fullName>
    </submittedName>
</protein>
<evidence type="ECO:0000256" key="5">
    <source>
        <dbReference type="SAM" id="Phobius"/>
    </source>
</evidence>
<evidence type="ECO:0000256" key="3">
    <source>
        <dbReference type="ARBA" id="ARBA00022989"/>
    </source>
</evidence>
<feature type="transmembrane region" description="Helical" evidence="5">
    <location>
        <begin position="276"/>
        <end position="298"/>
    </location>
</feature>
<sequence length="496" mass="55691">MNYTALLILACIFIPLERLLPLHSGQRILRHDWFLDLTHLVFNHFLIRAGSVVVVGGLMAAYTWAVPHSATDWVRALPLWAQVIGVLVVADVGYYTAHRLSHAIPMLWKFHSVHHSIEEMDWMASHRVHPFDQIFTNTLSLFPVFCLGFSAPAMVLFGLIFQAQSLWLHSNTRITIGPLKWLIASPEYHHWHHANQREAYDRNFSALLSVIDVIGGTIFLPKNRPERYGVSDPVPKTYPQQLLYPFKRIFQERTQHGNPMESRVANPTEDRFGKAFLILVFSYSAATSMKYLAVLLMNYEQVPYGSLIFLAQFSNLLFLALVVYFTLTRLPPRNTLTGVMPRLIAVIGTFSMMLVGITPHVDISPALRITSTVFVVVGTILSILCLSRLGKSFSVVPAARSLVTSGPYRIVRHPLYAAEALTIVGIAMSNGSVAAYMIAVACLCFQVARARMEEKVLSLTFPEYHDYAARVPMLMPGLQLLFPRATTEDAVRAEAA</sequence>
<keyword evidence="2 5" id="KW-0812">Transmembrane</keyword>
<proteinExistence type="predicted"/>
<comment type="caution">
    <text evidence="7">The sequence shown here is derived from an EMBL/GenBank/DDBJ whole genome shotgun (WGS) entry which is preliminary data.</text>
</comment>
<comment type="subcellular location">
    <subcellularLocation>
        <location evidence="1">Endomembrane system</location>
        <topology evidence="1">Multi-pass membrane protein</topology>
    </subcellularLocation>
</comment>
<feature type="transmembrane region" description="Helical" evidence="5">
    <location>
        <begin position="45"/>
        <end position="65"/>
    </location>
</feature>
<keyword evidence="3 5" id="KW-1133">Transmembrane helix</keyword>
<evidence type="ECO:0000256" key="4">
    <source>
        <dbReference type="ARBA" id="ARBA00023136"/>
    </source>
</evidence>
<dbReference type="GO" id="GO:0005506">
    <property type="term" value="F:iron ion binding"/>
    <property type="evidence" value="ECO:0007669"/>
    <property type="project" value="InterPro"/>
</dbReference>